<dbReference type="PANTHER" id="PTHR21680">
    <property type="entry name" value="COILED-COIL DOMAIN-CONTAINING PROTEIN 124"/>
    <property type="match status" value="1"/>
</dbReference>
<organism evidence="6 7">
    <name type="scientific">Romanomermis culicivorax</name>
    <name type="common">Nematode worm</name>
    <dbReference type="NCBI Taxonomy" id="13658"/>
    <lineage>
        <taxon>Eukaryota</taxon>
        <taxon>Metazoa</taxon>
        <taxon>Ecdysozoa</taxon>
        <taxon>Nematoda</taxon>
        <taxon>Enoplea</taxon>
        <taxon>Dorylaimia</taxon>
        <taxon>Mermithida</taxon>
        <taxon>Mermithoidea</taxon>
        <taxon>Mermithidae</taxon>
        <taxon>Romanomermis</taxon>
    </lineage>
</organism>
<reference evidence="7" key="1">
    <citation type="submission" date="2022-11" db="UniProtKB">
        <authorList>
            <consortium name="WormBaseParasite"/>
        </authorList>
    </citation>
    <scope>IDENTIFICATION</scope>
</reference>
<evidence type="ECO:0000256" key="3">
    <source>
        <dbReference type="ARBA" id="ARBA00023054"/>
    </source>
</evidence>
<dbReference type="PANTHER" id="PTHR21680:SF0">
    <property type="entry name" value="COILED-COIL DOMAIN-CONTAINING PROTEIN 124"/>
    <property type="match status" value="1"/>
</dbReference>
<evidence type="ECO:0000313" key="7">
    <source>
        <dbReference type="WBParaSite" id="nRc.2.0.1.t21567-RA"/>
    </source>
</evidence>
<comment type="similarity">
    <text evidence="2">Belongs to the CCDC124 family.</text>
</comment>
<feature type="coiled-coil region" evidence="4">
    <location>
        <begin position="1"/>
        <end position="66"/>
    </location>
</feature>
<dbReference type="GO" id="GO:0005634">
    <property type="term" value="C:nucleus"/>
    <property type="evidence" value="ECO:0007669"/>
    <property type="project" value="TreeGrafter"/>
</dbReference>
<evidence type="ECO:0000259" key="5">
    <source>
        <dbReference type="Pfam" id="PF06244"/>
    </source>
</evidence>
<evidence type="ECO:0000256" key="2">
    <source>
        <dbReference type="ARBA" id="ARBA00008296"/>
    </source>
</evidence>
<evidence type="ECO:0000256" key="1">
    <source>
        <dbReference type="ARBA" id="ARBA00004214"/>
    </source>
</evidence>
<dbReference type="AlphaFoldDB" id="A0A915J524"/>
<dbReference type="GO" id="GO:0003713">
    <property type="term" value="F:transcription coactivator activity"/>
    <property type="evidence" value="ECO:0007669"/>
    <property type="project" value="TreeGrafter"/>
</dbReference>
<protein>
    <recommendedName>
        <fullName evidence="5">Coiled-coil domain-containing protein</fullName>
    </recommendedName>
</protein>
<comment type="subcellular location">
    <subcellularLocation>
        <location evidence="1">Midbody</location>
    </subcellularLocation>
</comment>
<accession>A0A915J524</accession>
<keyword evidence="6" id="KW-1185">Reference proteome</keyword>
<name>A0A915J524_ROMCU</name>
<dbReference type="GO" id="GO:0006366">
    <property type="term" value="P:transcription by RNA polymerase II"/>
    <property type="evidence" value="ECO:0007669"/>
    <property type="project" value="TreeGrafter"/>
</dbReference>
<dbReference type="InterPro" id="IPR054414">
    <property type="entry name" value="Ccdc124/Oxs1_C"/>
</dbReference>
<proteinExistence type="inferred from homology"/>
<dbReference type="Pfam" id="PF06244">
    <property type="entry name" value="Ccdc124"/>
    <property type="match status" value="1"/>
</dbReference>
<sequence>MQRKDDKAKKQMEALERKQQNKVMLEKEMEQMSSVSKGQTIVAQKVTRAEILSQEERRKADKEKEEDKRKLEAKNISVGDDLLTENVNRLEIEGDQARTVDEALKLLGATDEKFDKNPEKRC</sequence>
<dbReference type="InterPro" id="IPR010422">
    <property type="entry name" value="Ccdc124/Oxs1"/>
</dbReference>
<evidence type="ECO:0000256" key="4">
    <source>
        <dbReference type="SAM" id="Coils"/>
    </source>
</evidence>
<keyword evidence="3 4" id="KW-0175">Coiled coil</keyword>
<dbReference type="Proteomes" id="UP000887565">
    <property type="component" value="Unplaced"/>
</dbReference>
<feature type="domain" description="Coiled-coil" evidence="5">
    <location>
        <begin position="86"/>
        <end position="121"/>
    </location>
</feature>
<dbReference type="WBParaSite" id="nRc.2.0.1.t21567-RA">
    <property type="protein sequence ID" value="nRc.2.0.1.t21567-RA"/>
    <property type="gene ID" value="nRc.2.0.1.g21567"/>
</dbReference>
<evidence type="ECO:0000313" key="6">
    <source>
        <dbReference type="Proteomes" id="UP000887565"/>
    </source>
</evidence>
<dbReference type="GO" id="GO:0030496">
    <property type="term" value="C:midbody"/>
    <property type="evidence" value="ECO:0007669"/>
    <property type="project" value="UniProtKB-SubCell"/>
</dbReference>